<comment type="caution">
    <text evidence="13">The sequence shown here is derived from an EMBL/GenBank/DDBJ whole genome shotgun (WGS) entry which is preliminary data.</text>
</comment>
<protein>
    <recommendedName>
        <fullName evidence="12">TIR domain-containing protein</fullName>
    </recommendedName>
</protein>
<evidence type="ECO:0000256" key="4">
    <source>
        <dbReference type="ARBA" id="ARBA00022692"/>
    </source>
</evidence>
<dbReference type="Pfam" id="PF13855">
    <property type="entry name" value="LRR_8"/>
    <property type="match status" value="2"/>
</dbReference>
<evidence type="ECO:0000256" key="1">
    <source>
        <dbReference type="ARBA" id="ARBA00004167"/>
    </source>
</evidence>
<dbReference type="InterPro" id="IPR001611">
    <property type="entry name" value="Leu-rich_rpt"/>
</dbReference>
<keyword evidence="4 11" id="KW-0812">Transmembrane</keyword>
<evidence type="ECO:0000256" key="6">
    <source>
        <dbReference type="ARBA" id="ARBA00022737"/>
    </source>
</evidence>
<comment type="subcellular location">
    <subcellularLocation>
        <location evidence="1">Membrane</location>
        <topology evidence="1">Single-pass membrane protein</topology>
    </subcellularLocation>
</comment>
<dbReference type="PANTHER" id="PTHR24365">
    <property type="entry name" value="TOLL-LIKE RECEPTOR"/>
    <property type="match status" value="1"/>
</dbReference>
<reference evidence="13" key="1">
    <citation type="submission" date="2021-03" db="EMBL/GenBank/DDBJ databases">
        <authorList>
            <person name="Bekaert M."/>
        </authorList>
    </citation>
    <scope>NUCLEOTIDE SEQUENCE</scope>
</reference>
<dbReference type="Gene3D" id="3.80.10.10">
    <property type="entry name" value="Ribonuclease Inhibitor"/>
    <property type="match status" value="2"/>
</dbReference>
<dbReference type="SUPFAM" id="SSF52058">
    <property type="entry name" value="L domain-like"/>
    <property type="match status" value="2"/>
</dbReference>
<evidence type="ECO:0000256" key="10">
    <source>
        <dbReference type="ARBA" id="ARBA00023180"/>
    </source>
</evidence>
<dbReference type="InterPro" id="IPR035897">
    <property type="entry name" value="Toll_tir_struct_dom_sf"/>
</dbReference>
<name>A0A8S3RBY0_MYTED</name>
<accession>A0A8S3RBY0</accession>
<dbReference type="GO" id="GO:0038023">
    <property type="term" value="F:signaling receptor activity"/>
    <property type="evidence" value="ECO:0007669"/>
    <property type="project" value="TreeGrafter"/>
</dbReference>
<dbReference type="PROSITE" id="PS50104">
    <property type="entry name" value="TIR"/>
    <property type="match status" value="1"/>
</dbReference>
<keyword evidence="5" id="KW-0732">Signal</keyword>
<evidence type="ECO:0000259" key="12">
    <source>
        <dbReference type="PROSITE" id="PS50104"/>
    </source>
</evidence>
<dbReference type="PANTHER" id="PTHR24365:SF530">
    <property type="entry name" value="MSTPROX-RELATED"/>
    <property type="match status" value="1"/>
</dbReference>
<evidence type="ECO:0000256" key="3">
    <source>
        <dbReference type="ARBA" id="ARBA00022614"/>
    </source>
</evidence>
<evidence type="ECO:0000256" key="5">
    <source>
        <dbReference type="ARBA" id="ARBA00022729"/>
    </source>
</evidence>
<dbReference type="SMART" id="SM00369">
    <property type="entry name" value="LRR_TYP"/>
    <property type="match status" value="6"/>
</dbReference>
<evidence type="ECO:0000256" key="9">
    <source>
        <dbReference type="ARBA" id="ARBA00023170"/>
    </source>
</evidence>
<proteinExistence type="inferred from homology"/>
<dbReference type="PROSITE" id="PS51450">
    <property type="entry name" value="LRR"/>
    <property type="match status" value="2"/>
</dbReference>
<organism evidence="13 14">
    <name type="scientific">Mytilus edulis</name>
    <name type="common">Blue mussel</name>
    <dbReference type="NCBI Taxonomy" id="6550"/>
    <lineage>
        <taxon>Eukaryota</taxon>
        <taxon>Metazoa</taxon>
        <taxon>Spiralia</taxon>
        <taxon>Lophotrochozoa</taxon>
        <taxon>Mollusca</taxon>
        <taxon>Bivalvia</taxon>
        <taxon>Autobranchia</taxon>
        <taxon>Pteriomorphia</taxon>
        <taxon>Mytilida</taxon>
        <taxon>Mytiloidea</taxon>
        <taxon>Mytilidae</taxon>
        <taxon>Mytilinae</taxon>
        <taxon>Mytilus</taxon>
    </lineage>
</organism>
<dbReference type="GO" id="GO:0007165">
    <property type="term" value="P:signal transduction"/>
    <property type="evidence" value="ECO:0007669"/>
    <property type="project" value="InterPro"/>
</dbReference>
<keyword evidence="8 11" id="KW-0472">Membrane</keyword>
<dbReference type="InterPro" id="IPR032675">
    <property type="entry name" value="LRR_dom_sf"/>
</dbReference>
<evidence type="ECO:0000256" key="7">
    <source>
        <dbReference type="ARBA" id="ARBA00022989"/>
    </source>
</evidence>
<keyword evidence="3" id="KW-0433">Leucine-rich repeat</keyword>
<keyword evidence="6" id="KW-0677">Repeat</keyword>
<evidence type="ECO:0000256" key="11">
    <source>
        <dbReference type="SAM" id="Phobius"/>
    </source>
</evidence>
<dbReference type="GO" id="GO:0005886">
    <property type="term" value="C:plasma membrane"/>
    <property type="evidence" value="ECO:0007669"/>
    <property type="project" value="TreeGrafter"/>
</dbReference>
<evidence type="ECO:0000256" key="2">
    <source>
        <dbReference type="ARBA" id="ARBA00009634"/>
    </source>
</evidence>
<dbReference type="InterPro" id="IPR000157">
    <property type="entry name" value="TIR_dom"/>
</dbReference>
<feature type="domain" description="TIR" evidence="12">
    <location>
        <begin position="591"/>
        <end position="628"/>
    </location>
</feature>
<keyword evidence="14" id="KW-1185">Reference proteome</keyword>
<dbReference type="InterPro" id="IPR003591">
    <property type="entry name" value="Leu-rich_rpt_typical-subtyp"/>
</dbReference>
<gene>
    <name evidence="13" type="ORF">MEDL_19832</name>
</gene>
<dbReference type="EMBL" id="CAJPWZ010001022">
    <property type="protein sequence ID" value="CAG2205404.1"/>
    <property type="molecule type" value="Genomic_DNA"/>
</dbReference>
<sequence>MEMYWIGILLFVCIDSKCIIKQKNHGYKEALCMNQGLTSVPADLPQDITTLDLSYNSISNITGGEFSMYIYLQDLIINRNVLEYLDSSAFSGLRLLRRLSMSRNNLQLDTSYPLGVFKPLSNLLELDISRNMKYDSKSNISYKLPVNELVNIQELSIDLVAQPHFGNHFRDMKNLQKLRFEFCHVRYLHNNSFIDMPENIKELHMTTCKSFVVFETNVLRPFFNLRTLNLTNSNIHLTQGLNILYPLQNKNMDNILFREFNNPVYLNVYTKNNNQSLIEEREEGGSVDIIPVIMFPSKLEYLRITHIMGVNGIKKMILFKSRIRHFEMSYIDTFIFPEVSIIGSNHIQYLDISGINSVITVGKFPVLKYLKTLIMRESKIYDVLRTNKTIFKWFPNIRTLDISYNFIWNIPSDGLGELRLLNHLNLSHNMLESVPEVLLSFESITELDVSYNLLTTLKRSIRNWIDKQYEKHGQFRLYLNKNSFICSCDTKDFILWISKNKAILDQNGNYTCLVPKDNGRTNYTENIVNSYQEYFVECDDKIWLKIGSSLLASLIFIIICATLCYNLRRRIIFWFYRTLRRMQEQSVNVNFEYDVYLSYSDDGTQFVKELTDTIENWGLKICFEDRDF</sequence>
<evidence type="ECO:0000256" key="8">
    <source>
        <dbReference type="ARBA" id="ARBA00023136"/>
    </source>
</evidence>
<evidence type="ECO:0000313" key="13">
    <source>
        <dbReference type="EMBL" id="CAG2205404.1"/>
    </source>
</evidence>
<feature type="transmembrane region" description="Helical" evidence="11">
    <location>
        <begin position="542"/>
        <end position="567"/>
    </location>
</feature>
<dbReference type="SUPFAM" id="SSF52200">
    <property type="entry name" value="Toll/Interleukin receptor TIR domain"/>
    <property type="match status" value="1"/>
</dbReference>
<dbReference type="Gene3D" id="3.40.50.10140">
    <property type="entry name" value="Toll/interleukin-1 receptor homology (TIR) domain"/>
    <property type="match status" value="1"/>
</dbReference>
<dbReference type="Proteomes" id="UP000683360">
    <property type="component" value="Unassembled WGS sequence"/>
</dbReference>
<dbReference type="AlphaFoldDB" id="A0A8S3RBY0"/>
<comment type="similarity">
    <text evidence="2">Belongs to the Toll-like receptor family.</text>
</comment>
<keyword evidence="10" id="KW-0325">Glycoprotein</keyword>
<dbReference type="OrthoDB" id="1574204at2759"/>
<keyword evidence="7 11" id="KW-1133">Transmembrane helix</keyword>
<evidence type="ECO:0000313" key="14">
    <source>
        <dbReference type="Proteomes" id="UP000683360"/>
    </source>
</evidence>
<keyword evidence="9" id="KW-0675">Receptor</keyword>